<gene>
    <name evidence="1" type="ORF">LTRI10_LOCUS9076</name>
</gene>
<dbReference type="EMBL" id="OZ034814">
    <property type="protein sequence ID" value="CAL1361712.1"/>
    <property type="molecule type" value="Genomic_DNA"/>
</dbReference>
<evidence type="ECO:0000313" key="2">
    <source>
        <dbReference type="Proteomes" id="UP001497516"/>
    </source>
</evidence>
<keyword evidence="2" id="KW-1185">Reference proteome</keyword>
<protein>
    <submittedName>
        <fullName evidence="1">Uncharacterized protein</fullName>
    </submittedName>
</protein>
<evidence type="ECO:0000313" key="1">
    <source>
        <dbReference type="EMBL" id="CAL1361712.1"/>
    </source>
</evidence>
<organism evidence="1 2">
    <name type="scientific">Linum trigynum</name>
    <dbReference type="NCBI Taxonomy" id="586398"/>
    <lineage>
        <taxon>Eukaryota</taxon>
        <taxon>Viridiplantae</taxon>
        <taxon>Streptophyta</taxon>
        <taxon>Embryophyta</taxon>
        <taxon>Tracheophyta</taxon>
        <taxon>Spermatophyta</taxon>
        <taxon>Magnoliopsida</taxon>
        <taxon>eudicotyledons</taxon>
        <taxon>Gunneridae</taxon>
        <taxon>Pentapetalae</taxon>
        <taxon>rosids</taxon>
        <taxon>fabids</taxon>
        <taxon>Malpighiales</taxon>
        <taxon>Linaceae</taxon>
        <taxon>Linum</taxon>
    </lineage>
</organism>
<dbReference type="AlphaFoldDB" id="A0AAV2D0M3"/>
<accession>A0AAV2D0M3</accession>
<reference evidence="1 2" key="1">
    <citation type="submission" date="2024-04" db="EMBL/GenBank/DDBJ databases">
        <authorList>
            <person name="Fracassetti M."/>
        </authorList>
    </citation>
    <scope>NUCLEOTIDE SEQUENCE [LARGE SCALE GENOMIC DNA]</scope>
</reference>
<name>A0AAV2D0M3_9ROSI</name>
<dbReference type="Proteomes" id="UP001497516">
    <property type="component" value="Chromosome 10"/>
</dbReference>
<sequence>MYRDNDVINNINPHMLSVAKYIHGDGSLAASDSSNSDLVIPFIQLVAKNQFLCLSKLFFVVCRAAVQSYVKESTEKIEKVEPGRSVTYRVIGGDLRDNNGRRWVTVKVWPAVGLISPQDAQQWPPM</sequence>
<proteinExistence type="predicted"/>